<dbReference type="InterPro" id="IPR023393">
    <property type="entry name" value="START-like_dom_sf"/>
</dbReference>
<dbReference type="Pfam" id="PF08327">
    <property type="entry name" value="AHSA1"/>
    <property type="match status" value="1"/>
</dbReference>
<comment type="similarity">
    <text evidence="1">Belongs to the AHA1 family.</text>
</comment>
<organism evidence="3 4">
    <name type="scientific">Devosia albogilva</name>
    <dbReference type="NCBI Taxonomy" id="429726"/>
    <lineage>
        <taxon>Bacteria</taxon>
        <taxon>Pseudomonadati</taxon>
        <taxon>Pseudomonadota</taxon>
        <taxon>Alphaproteobacteria</taxon>
        <taxon>Hyphomicrobiales</taxon>
        <taxon>Devosiaceae</taxon>
        <taxon>Devosia</taxon>
    </lineage>
</organism>
<dbReference type="CDD" id="cd08899">
    <property type="entry name" value="SRPBCC_CalC_Aha1-like_6"/>
    <property type="match status" value="1"/>
</dbReference>
<evidence type="ECO:0000313" key="4">
    <source>
        <dbReference type="Proteomes" id="UP001597521"/>
    </source>
</evidence>
<proteinExistence type="inferred from homology"/>
<dbReference type="Proteomes" id="UP001597521">
    <property type="component" value="Unassembled WGS sequence"/>
</dbReference>
<gene>
    <name evidence="3" type="ORF">ACFSX5_07985</name>
</gene>
<evidence type="ECO:0000259" key="2">
    <source>
        <dbReference type="Pfam" id="PF08327"/>
    </source>
</evidence>
<dbReference type="Gene3D" id="3.30.530.20">
    <property type="match status" value="1"/>
</dbReference>
<evidence type="ECO:0000313" key="3">
    <source>
        <dbReference type="EMBL" id="MFD2647725.1"/>
    </source>
</evidence>
<evidence type="ECO:0000256" key="1">
    <source>
        <dbReference type="ARBA" id="ARBA00006817"/>
    </source>
</evidence>
<dbReference type="SUPFAM" id="SSF55961">
    <property type="entry name" value="Bet v1-like"/>
    <property type="match status" value="1"/>
</dbReference>
<name>A0ABW5QIZ0_9HYPH</name>
<reference evidence="4" key="1">
    <citation type="journal article" date="2019" name="Int. J. Syst. Evol. Microbiol.">
        <title>The Global Catalogue of Microorganisms (GCM) 10K type strain sequencing project: providing services to taxonomists for standard genome sequencing and annotation.</title>
        <authorList>
            <consortium name="The Broad Institute Genomics Platform"/>
            <consortium name="The Broad Institute Genome Sequencing Center for Infectious Disease"/>
            <person name="Wu L."/>
            <person name="Ma J."/>
        </authorList>
    </citation>
    <scope>NUCLEOTIDE SEQUENCE [LARGE SCALE GENOMIC DNA]</scope>
    <source>
        <strain evidence="4">CCM 7427</strain>
    </source>
</reference>
<comment type="caution">
    <text evidence="3">The sequence shown here is derived from an EMBL/GenBank/DDBJ whole genome shotgun (WGS) entry which is preliminary data.</text>
</comment>
<dbReference type="RefSeq" id="WP_386832744.1">
    <property type="nucleotide sequence ID" value="NZ_JBHUNP010000001.1"/>
</dbReference>
<dbReference type="InterPro" id="IPR013538">
    <property type="entry name" value="ASHA1/2-like_C"/>
</dbReference>
<protein>
    <submittedName>
        <fullName evidence="3">SRPBCC family protein</fullName>
    </submittedName>
</protein>
<dbReference type="EMBL" id="JBHUNP010000001">
    <property type="protein sequence ID" value="MFD2647725.1"/>
    <property type="molecule type" value="Genomic_DNA"/>
</dbReference>
<accession>A0ABW5QIZ0</accession>
<feature type="domain" description="Activator of Hsp90 ATPase homologue 1/2-like C-terminal" evidence="2">
    <location>
        <begin position="36"/>
        <end position="126"/>
    </location>
</feature>
<keyword evidence="4" id="KW-1185">Reference proteome</keyword>
<sequence length="214" mass="23326">MTFDLATHLGLVNRRVESLTHEGEPAKAVVLSRRYDTDPADLWEALTTADRLRRWFLPVSGELRLGGRYQFEGNAGGTITECDRPRRLGATWEFGGTVSWVFVTLTEEAGGTRLELRHVAPLSPHWDQFGPGAVGVGWDLGIMGLARHLADPSIEVPPEAAAEWATSQEARDGYAFSARAWGEAAIADGEDPEHARKAAEATRAFYCGEPPPSA</sequence>